<dbReference type="Gene3D" id="3.30.565.10">
    <property type="entry name" value="Histidine kinase-like ATPase, C-terminal domain"/>
    <property type="match status" value="1"/>
</dbReference>
<keyword evidence="6 11" id="KW-0812">Transmembrane</keyword>
<keyword evidence="8 11" id="KW-1133">Transmembrane helix</keyword>
<dbReference type="PRINTS" id="PR00344">
    <property type="entry name" value="BCTRLSENSOR"/>
</dbReference>
<evidence type="ECO:0000256" key="2">
    <source>
        <dbReference type="ARBA" id="ARBA00004236"/>
    </source>
</evidence>
<accession>A0ABN2Q754</accession>
<dbReference type="InterPro" id="IPR005467">
    <property type="entry name" value="His_kinase_dom"/>
</dbReference>
<keyword evidence="5" id="KW-0808">Transferase</keyword>
<keyword evidence="9" id="KW-0902">Two-component regulatory system</keyword>
<dbReference type="PROSITE" id="PS50109">
    <property type="entry name" value="HIS_KIN"/>
    <property type="match status" value="1"/>
</dbReference>
<feature type="domain" description="Histidine kinase" evidence="12">
    <location>
        <begin position="261"/>
        <end position="470"/>
    </location>
</feature>
<feature type="domain" description="HAMP" evidence="13">
    <location>
        <begin position="194"/>
        <end position="246"/>
    </location>
</feature>
<evidence type="ECO:0000256" key="8">
    <source>
        <dbReference type="ARBA" id="ARBA00022989"/>
    </source>
</evidence>
<dbReference type="SUPFAM" id="SSF47384">
    <property type="entry name" value="Homodimeric domain of signal transducing histidine kinase"/>
    <property type="match status" value="1"/>
</dbReference>
<dbReference type="InterPro" id="IPR003661">
    <property type="entry name" value="HisK_dim/P_dom"/>
</dbReference>
<evidence type="ECO:0000259" key="13">
    <source>
        <dbReference type="PROSITE" id="PS50885"/>
    </source>
</evidence>
<dbReference type="InterPro" id="IPR050428">
    <property type="entry name" value="TCS_sensor_his_kinase"/>
</dbReference>
<dbReference type="Pfam" id="PF02518">
    <property type="entry name" value="HATPase_c"/>
    <property type="match status" value="1"/>
</dbReference>
<name>A0ABN2Q754_9PSEU</name>
<dbReference type="Pfam" id="PF00512">
    <property type="entry name" value="HisKA"/>
    <property type="match status" value="1"/>
</dbReference>
<dbReference type="CDD" id="cd06225">
    <property type="entry name" value="HAMP"/>
    <property type="match status" value="1"/>
</dbReference>
<proteinExistence type="predicted"/>
<dbReference type="Gene3D" id="6.10.340.10">
    <property type="match status" value="1"/>
</dbReference>
<dbReference type="SUPFAM" id="SSF55874">
    <property type="entry name" value="ATPase domain of HSP90 chaperone/DNA topoisomerase II/histidine kinase"/>
    <property type="match status" value="1"/>
</dbReference>
<evidence type="ECO:0000256" key="10">
    <source>
        <dbReference type="ARBA" id="ARBA00023136"/>
    </source>
</evidence>
<dbReference type="CDD" id="cd00075">
    <property type="entry name" value="HATPase"/>
    <property type="match status" value="1"/>
</dbReference>
<dbReference type="SMART" id="SM00387">
    <property type="entry name" value="HATPase_c"/>
    <property type="match status" value="1"/>
</dbReference>
<evidence type="ECO:0000259" key="12">
    <source>
        <dbReference type="PROSITE" id="PS50109"/>
    </source>
</evidence>
<organism evidence="14 15">
    <name type="scientific">Amycolatopsis minnesotensis</name>
    <dbReference type="NCBI Taxonomy" id="337894"/>
    <lineage>
        <taxon>Bacteria</taxon>
        <taxon>Bacillati</taxon>
        <taxon>Actinomycetota</taxon>
        <taxon>Actinomycetes</taxon>
        <taxon>Pseudonocardiales</taxon>
        <taxon>Pseudonocardiaceae</taxon>
        <taxon>Amycolatopsis</taxon>
    </lineage>
</organism>
<dbReference type="CDD" id="cd00082">
    <property type="entry name" value="HisKA"/>
    <property type="match status" value="1"/>
</dbReference>
<sequence>MRKLTELLRTPWGLRNRLLAAFAVLVVVTTGGVAGAMYVQARSVILQKAQDTAVLALVDRVKKLPPIVGLPPSQNQLNAISSALSQGAEHASAVYGSLRSWSSGDVRAASPELRDTVAAGSIAWQRMASSGRAALAIGVPVFVDGSSYPSGIEVYTVHELDAEQDAIGQLSLLAWLTGGAAMVLAVGLALFAARGVLRPVRELGTAAQRLGEGDLATRLEVRGTDELAGVASTFNDTAGALERHVEELRRMESDARRFVADVSHELRTPLAAMTAVADVLEEDAAHLPGDAGRAARLVSQEAHNLTRLVNDLIEVSRFDSGAAALALEEIDLAEAVRATLHARGWDDEVGTDLPGGVTARLDPRRLDVIVANLAGNALKHGEPPVLLTLRAETGEVVIEVGDHGPGLGQEVLPHVFDRFYKADVARARSEGSGLGLAIAWENARLHGGSLVAGNRAEGGALFTLRLPDHREGPS</sequence>
<dbReference type="EC" id="2.7.13.3" evidence="3"/>
<dbReference type="InterPro" id="IPR003660">
    <property type="entry name" value="HAMP_dom"/>
</dbReference>
<evidence type="ECO:0000313" key="14">
    <source>
        <dbReference type="EMBL" id="GAA1944186.1"/>
    </source>
</evidence>
<dbReference type="InterPro" id="IPR036890">
    <property type="entry name" value="HATPase_C_sf"/>
</dbReference>
<dbReference type="Pfam" id="PF00672">
    <property type="entry name" value="HAMP"/>
    <property type="match status" value="1"/>
</dbReference>
<dbReference type="GO" id="GO:0016301">
    <property type="term" value="F:kinase activity"/>
    <property type="evidence" value="ECO:0007669"/>
    <property type="project" value="UniProtKB-KW"/>
</dbReference>
<reference evidence="14 15" key="1">
    <citation type="journal article" date="2019" name="Int. J. Syst. Evol. Microbiol.">
        <title>The Global Catalogue of Microorganisms (GCM) 10K type strain sequencing project: providing services to taxonomists for standard genome sequencing and annotation.</title>
        <authorList>
            <consortium name="The Broad Institute Genomics Platform"/>
            <consortium name="The Broad Institute Genome Sequencing Center for Infectious Disease"/>
            <person name="Wu L."/>
            <person name="Ma J."/>
        </authorList>
    </citation>
    <scope>NUCLEOTIDE SEQUENCE [LARGE SCALE GENOMIC DNA]</scope>
    <source>
        <strain evidence="14 15">JCM 14545</strain>
    </source>
</reference>
<evidence type="ECO:0000256" key="11">
    <source>
        <dbReference type="SAM" id="Phobius"/>
    </source>
</evidence>
<dbReference type="InterPro" id="IPR036097">
    <property type="entry name" value="HisK_dim/P_sf"/>
</dbReference>
<dbReference type="SUPFAM" id="SSF158472">
    <property type="entry name" value="HAMP domain-like"/>
    <property type="match status" value="1"/>
</dbReference>
<dbReference type="Proteomes" id="UP001501116">
    <property type="component" value="Unassembled WGS sequence"/>
</dbReference>
<dbReference type="Gene3D" id="1.10.287.130">
    <property type="match status" value="1"/>
</dbReference>
<evidence type="ECO:0000256" key="5">
    <source>
        <dbReference type="ARBA" id="ARBA00022679"/>
    </source>
</evidence>
<dbReference type="PANTHER" id="PTHR45436">
    <property type="entry name" value="SENSOR HISTIDINE KINASE YKOH"/>
    <property type="match status" value="1"/>
</dbReference>
<keyword evidence="15" id="KW-1185">Reference proteome</keyword>
<gene>
    <name evidence="14" type="ORF">GCM10009754_09830</name>
</gene>
<evidence type="ECO:0000256" key="4">
    <source>
        <dbReference type="ARBA" id="ARBA00022553"/>
    </source>
</evidence>
<comment type="catalytic activity">
    <reaction evidence="1">
        <text>ATP + protein L-histidine = ADP + protein N-phospho-L-histidine.</text>
        <dbReference type="EC" id="2.7.13.3"/>
    </reaction>
</comment>
<evidence type="ECO:0000256" key="9">
    <source>
        <dbReference type="ARBA" id="ARBA00023012"/>
    </source>
</evidence>
<feature type="transmembrane region" description="Helical" evidence="11">
    <location>
        <begin position="172"/>
        <end position="193"/>
    </location>
</feature>
<dbReference type="InterPro" id="IPR004358">
    <property type="entry name" value="Sig_transdc_His_kin-like_C"/>
</dbReference>
<evidence type="ECO:0000256" key="1">
    <source>
        <dbReference type="ARBA" id="ARBA00000085"/>
    </source>
</evidence>
<evidence type="ECO:0000256" key="7">
    <source>
        <dbReference type="ARBA" id="ARBA00022777"/>
    </source>
</evidence>
<dbReference type="InterPro" id="IPR003594">
    <property type="entry name" value="HATPase_dom"/>
</dbReference>
<keyword evidence="10 11" id="KW-0472">Membrane</keyword>
<comment type="caution">
    <text evidence="14">The sequence shown here is derived from an EMBL/GenBank/DDBJ whole genome shotgun (WGS) entry which is preliminary data.</text>
</comment>
<dbReference type="RefSeq" id="WP_344413858.1">
    <property type="nucleotide sequence ID" value="NZ_BAAANN010000003.1"/>
</dbReference>
<keyword evidence="7 14" id="KW-0418">Kinase</keyword>
<evidence type="ECO:0000313" key="15">
    <source>
        <dbReference type="Proteomes" id="UP001501116"/>
    </source>
</evidence>
<evidence type="ECO:0000256" key="6">
    <source>
        <dbReference type="ARBA" id="ARBA00022692"/>
    </source>
</evidence>
<protein>
    <recommendedName>
        <fullName evidence="3">histidine kinase</fullName>
        <ecNumber evidence="3">2.7.13.3</ecNumber>
    </recommendedName>
</protein>
<dbReference type="PANTHER" id="PTHR45436:SF5">
    <property type="entry name" value="SENSOR HISTIDINE KINASE TRCS"/>
    <property type="match status" value="1"/>
</dbReference>
<dbReference type="PROSITE" id="PS50885">
    <property type="entry name" value="HAMP"/>
    <property type="match status" value="1"/>
</dbReference>
<keyword evidence="4" id="KW-0597">Phosphoprotein</keyword>
<dbReference type="EMBL" id="BAAANN010000003">
    <property type="protein sequence ID" value="GAA1944186.1"/>
    <property type="molecule type" value="Genomic_DNA"/>
</dbReference>
<dbReference type="SMART" id="SM00388">
    <property type="entry name" value="HisKA"/>
    <property type="match status" value="1"/>
</dbReference>
<evidence type="ECO:0000256" key="3">
    <source>
        <dbReference type="ARBA" id="ARBA00012438"/>
    </source>
</evidence>
<comment type="subcellular location">
    <subcellularLocation>
        <location evidence="2">Cell membrane</location>
    </subcellularLocation>
</comment>
<dbReference type="SMART" id="SM00304">
    <property type="entry name" value="HAMP"/>
    <property type="match status" value="1"/>
</dbReference>